<organism evidence="1 2">
    <name type="scientific">Achlya hypogyna</name>
    <name type="common">Oomycete</name>
    <name type="synonym">Protoachlya hypogyna</name>
    <dbReference type="NCBI Taxonomy" id="1202772"/>
    <lineage>
        <taxon>Eukaryota</taxon>
        <taxon>Sar</taxon>
        <taxon>Stramenopiles</taxon>
        <taxon>Oomycota</taxon>
        <taxon>Saprolegniomycetes</taxon>
        <taxon>Saprolegniales</taxon>
        <taxon>Achlyaceae</taxon>
        <taxon>Achlya</taxon>
    </lineage>
</organism>
<keyword evidence="2" id="KW-1185">Reference proteome</keyword>
<evidence type="ECO:0000313" key="1">
    <source>
        <dbReference type="EMBL" id="OQR83053.1"/>
    </source>
</evidence>
<dbReference type="EMBL" id="JNBR01002403">
    <property type="protein sequence ID" value="OQR83053.1"/>
    <property type="molecule type" value="Genomic_DNA"/>
</dbReference>
<proteinExistence type="predicted"/>
<reference evidence="1 2" key="1">
    <citation type="journal article" date="2014" name="Genome Biol. Evol.">
        <title>The secreted proteins of Achlya hypogyna and Thraustotheca clavata identify the ancestral oomycete secretome and reveal gene acquisitions by horizontal gene transfer.</title>
        <authorList>
            <person name="Misner I."/>
            <person name="Blouin N."/>
            <person name="Leonard G."/>
            <person name="Richards T.A."/>
            <person name="Lane C.E."/>
        </authorList>
    </citation>
    <scope>NUCLEOTIDE SEQUENCE [LARGE SCALE GENOMIC DNA]</scope>
    <source>
        <strain evidence="1 2">ATCC 48635</strain>
    </source>
</reference>
<gene>
    <name evidence="1" type="ORF">ACHHYP_15169</name>
</gene>
<accession>A0A1V9YBD9</accession>
<dbReference type="Proteomes" id="UP000243579">
    <property type="component" value="Unassembled WGS sequence"/>
</dbReference>
<sequence>MNDTFQPKRLACIKSKKVRELASLRRQIFALQEQLKYLQQPRPSTLLPWRDVTAAIHDDTVAEVQVNTTLRRRRQSQARLCEYLQQWIASMGPDRRAPSAFLESWRHSHLFAGDDIARTLSYTWLLRQVYESRHRAFAHLRFPTEHRNDIDVCVTCDDDRLQIHVQTQQVLPYSLENVSRGLWIAQETLCQEYFAAPDDPTALLSTPTADVQYTRENVGGSAPMHMVNNVLTGRFYEPNAVVLCLRSVLSDDLFPTATSTWRFDNKEWTVAERLGPQLTRCRTVYTIDHPCTAAGFVSLKELAALRQLPSDIKDPFVLEARLKQVSVHKHVDQRQFFMRHLERTLDAIARHAGPVPQRGVLVSSHHGTT</sequence>
<name>A0A1V9YBD9_ACHHY</name>
<dbReference type="OrthoDB" id="74544at2759"/>
<comment type="caution">
    <text evidence="1">The sequence shown here is derived from an EMBL/GenBank/DDBJ whole genome shotgun (WGS) entry which is preliminary data.</text>
</comment>
<dbReference type="AlphaFoldDB" id="A0A1V9YBD9"/>
<protein>
    <submittedName>
        <fullName evidence="1">Uncharacterized protein</fullName>
    </submittedName>
</protein>
<evidence type="ECO:0000313" key="2">
    <source>
        <dbReference type="Proteomes" id="UP000243579"/>
    </source>
</evidence>